<dbReference type="Proteomes" id="UP000271974">
    <property type="component" value="Unassembled WGS sequence"/>
</dbReference>
<dbReference type="STRING" id="188477.A0A3S1ASW5"/>
<dbReference type="OrthoDB" id="10259639at2759"/>
<dbReference type="AlphaFoldDB" id="A0A3S1ASW5"/>
<keyword evidence="5" id="KW-1185">Reference proteome</keyword>
<comment type="similarity">
    <text evidence="1">Belongs to the ATG101 family.</text>
</comment>
<keyword evidence="3" id="KW-0072">Autophagy</keyword>
<evidence type="ECO:0000256" key="3">
    <source>
        <dbReference type="ARBA" id="ARBA00023006"/>
    </source>
</evidence>
<evidence type="ECO:0000256" key="1">
    <source>
        <dbReference type="ARBA" id="ARBA00007130"/>
    </source>
</evidence>
<reference evidence="4 5" key="1">
    <citation type="submission" date="2019-01" db="EMBL/GenBank/DDBJ databases">
        <title>A draft genome assembly of the solar-powered sea slug Elysia chlorotica.</title>
        <authorList>
            <person name="Cai H."/>
            <person name="Li Q."/>
            <person name="Fang X."/>
            <person name="Li J."/>
            <person name="Curtis N.E."/>
            <person name="Altenburger A."/>
            <person name="Shibata T."/>
            <person name="Feng M."/>
            <person name="Maeda T."/>
            <person name="Schwartz J.A."/>
            <person name="Shigenobu S."/>
            <person name="Lundholm N."/>
            <person name="Nishiyama T."/>
            <person name="Yang H."/>
            <person name="Hasebe M."/>
            <person name="Li S."/>
            <person name="Pierce S.K."/>
            <person name="Wang J."/>
        </authorList>
    </citation>
    <scope>NUCLEOTIDE SEQUENCE [LARGE SCALE GENOMIC DNA]</scope>
    <source>
        <strain evidence="4">EC2010</strain>
        <tissue evidence="4">Whole organism of an adult</tissue>
    </source>
</reference>
<sequence length="218" mass="25408">MNARSQVMELVVEGKQIEEVVQALFHTILLHRSTGKYKYSLGTKFTIGSVAVQDMECDFVDFTYVKLRSPELEAHLRREVALFRDMLRTSDDQNCGQITLEFYRRNKGRWLFPGENSPWEVWTIKLDVVNLSLENDRAEFKSRLSEQLTEKVFSIIDIINRHEYLPRVPAKDEEETVFDTTYMDIQPYLFRIYHQATGPSPSSVGTTMRKFLRGSLAL</sequence>
<dbReference type="EMBL" id="RQTK01001258">
    <property type="protein sequence ID" value="RUS71195.1"/>
    <property type="molecule type" value="Genomic_DNA"/>
</dbReference>
<evidence type="ECO:0000313" key="5">
    <source>
        <dbReference type="Proteomes" id="UP000271974"/>
    </source>
</evidence>
<dbReference type="GO" id="GO:0019901">
    <property type="term" value="F:protein kinase binding"/>
    <property type="evidence" value="ECO:0007669"/>
    <property type="project" value="TreeGrafter"/>
</dbReference>
<accession>A0A3S1ASW5</accession>
<proteinExistence type="inferred from homology"/>
<dbReference type="PANTHER" id="PTHR13292">
    <property type="entry name" value="AUTOPHAGY-RELATED PROTEIN 101"/>
    <property type="match status" value="1"/>
</dbReference>
<dbReference type="InterPro" id="IPR012445">
    <property type="entry name" value="ATG101"/>
</dbReference>
<name>A0A3S1ASW5_ELYCH</name>
<dbReference type="Pfam" id="PF07855">
    <property type="entry name" value="ATG101"/>
    <property type="match status" value="1"/>
</dbReference>
<protein>
    <recommendedName>
        <fullName evidence="2">Autophagy-related protein 101</fullName>
    </recommendedName>
</protein>
<organism evidence="4 5">
    <name type="scientific">Elysia chlorotica</name>
    <name type="common">Eastern emerald elysia</name>
    <name type="synonym">Sea slug</name>
    <dbReference type="NCBI Taxonomy" id="188477"/>
    <lineage>
        <taxon>Eukaryota</taxon>
        <taxon>Metazoa</taxon>
        <taxon>Spiralia</taxon>
        <taxon>Lophotrochozoa</taxon>
        <taxon>Mollusca</taxon>
        <taxon>Gastropoda</taxon>
        <taxon>Heterobranchia</taxon>
        <taxon>Euthyneura</taxon>
        <taxon>Panpulmonata</taxon>
        <taxon>Sacoglossa</taxon>
        <taxon>Placobranchoidea</taxon>
        <taxon>Plakobranchidae</taxon>
        <taxon>Elysia</taxon>
    </lineage>
</organism>
<dbReference type="GO" id="GO:1990316">
    <property type="term" value="C:Atg1/ULK1 kinase complex"/>
    <property type="evidence" value="ECO:0007669"/>
    <property type="project" value="TreeGrafter"/>
</dbReference>
<dbReference type="GO" id="GO:0000407">
    <property type="term" value="C:phagophore assembly site"/>
    <property type="evidence" value="ECO:0007669"/>
    <property type="project" value="TreeGrafter"/>
</dbReference>
<comment type="caution">
    <text evidence="4">The sequence shown here is derived from an EMBL/GenBank/DDBJ whole genome shotgun (WGS) entry which is preliminary data.</text>
</comment>
<dbReference type="PANTHER" id="PTHR13292:SF0">
    <property type="entry name" value="AUTOPHAGY-RELATED PROTEIN 101"/>
    <property type="match status" value="1"/>
</dbReference>
<dbReference type="GO" id="GO:0000045">
    <property type="term" value="P:autophagosome assembly"/>
    <property type="evidence" value="ECO:0007669"/>
    <property type="project" value="TreeGrafter"/>
</dbReference>
<evidence type="ECO:0000313" key="4">
    <source>
        <dbReference type="EMBL" id="RUS71195.1"/>
    </source>
</evidence>
<evidence type="ECO:0000256" key="2">
    <source>
        <dbReference type="ARBA" id="ARBA00018874"/>
    </source>
</evidence>
<gene>
    <name evidence="4" type="ORF">EGW08_021047</name>
</gene>